<dbReference type="EMBL" id="CP009920">
    <property type="protein sequence ID" value="AJI22225.1"/>
    <property type="molecule type" value="Genomic_DNA"/>
</dbReference>
<name>A0A0B6ABA1_PRIM2</name>
<keyword evidence="5" id="KW-0813">Transport</keyword>
<evidence type="ECO:0000313" key="13">
    <source>
        <dbReference type="Proteomes" id="UP000031829"/>
    </source>
</evidence>
<dbReference type="KEGG" id="bmeg:BG04_188"/>
<proteinExistence type="inferred from homology"/>
<evidence type="ECO:0000256" key="10">
    <source>
        <dbReference type="ARBA" id="ARBA00024973"/>
    </source>
</evidence>
<dbReference type="HOGENOM" id="CLU_060907_2_0_9"/>
<dbReference type="RefSeq" id="WP_034650468.1">
    <property type="nucleotide sequence ID" value="NZ_BCVB01000006.1"/>
</dbReference>
<keyword evidence="7" id="KW-0812">Transmembrane</keyword>
<evidence type="ECO:0000256" key="6">
    <source>
        <dbReference type="ARBA" id="ARBA00022475"/>
    </source>
</evidence>
<evidence type="ECO:0000256" key="9">
    <source>
        <dbReference type="ARBA" id="ARBA00023136"/>
    </source>
</evidence>
<keyword evidence="9" id="KW-0472">Membrane</keyword>
<reference evidence="12 13" key="1">
    <citation type="journal article" date="2015" name="Genome Announc.">
        <title>Complete genome sequences for 35 biothreat assay-relevant bacillus species.</title>
        <authorList>
            <person name="Johnson S.L."/>
            <person name="Daligault H.E."/>
            <person name="Davenport K.W."/>
            <person name="Jaissle J."/>
            <person name="Frey K.G."/>
            <person name="Ladner J.T."/>
            <person name="Broomall S.M."/>
            <person name="Bishop-Lilly K.A."/>
            <person name="Bruce D.C."/>
            <person name="Gibbons H.S."/>
            <person name="Coyne S.R."/>
            <person name="Lo C.C."/>
            <person name="Meincke L."/>
            <person name="Munk A.C."/>
            <person name="Koroleva G.I."/>
            <person name="Rosenzweig C.N."/>
            <person name="Palacios G.F."/>
            <person name="Redden C.L."/>
            <person name="Minogue T.D."/>
            <person name="Chain P.S."/>
        </authorList>
    </citation>
    <scope>NUCLEOTIDE SEQUENCE [LARGE SCALE GENOMIC DNA]</scope>
    <source>
        <strain evidence="13">ATCC 14581 / DSM 32 / JCM 2506 / NBRC 15308 / NCIMB 9376 / NCTC 10342 / NRRL B-14308 / VKM B-512</strain>
    </source>
</reference>
<comment type="similarity">
    <text evidence="2">Belongs to the ABC-4 integral membrane protein family. HrtB subfamily.</text>
</comment>
<evidence type="ECO:0000313" key="12">
    <source>
        <dbReference type="EMBL" id="AJI22225.1"/>
    </source>
</evidence>
<evidence type="ECO:0000259" key="11">
    <source>
        <dbReference type="Pfam" id="PF02687"/>
    </source>
</evidence>
<evidence type="ECO:0000256" key="2">
    <source>
        <dbReference type="ARBA" id="ARBA00008697"/>
    </source>
</evidence>
<dbReference type="PANTHER" id="PTHR43738">
    <property type="entry name" value="ABC TRANSPORTER, MEMBRANE PROTEIN"/>
    <property type="match status" value="1"/>
</dbReference>
<keyword evidence="8" id="KW-1133">Transmembrane helix</keyword>
<dbReference type="Pfam" id="PF02687">
    <property type="entry name" value="FtsX"/>
    <property type="match status" value="1"/>
</dbReference>
<dbReference type="PANTHER" id="PTHR43738:SF1">
    <property type="entry name" value="HEMIN TRANSPORT SYSTEM PERMEASE PROTEIN HRTB-RELATED"/>
    <property type="match status" value="1"/>
</dbReference>
<accession>A0A0B6ABA1</accession>
<gene>
    <name evidence="12" type="ORF">BG04_188</name>
</gene>
<evidence type="ECO:0000256" key="4">
    <source>
        <dbReference type="ARBA" id="ARBA00016962"/>
    </source>
</evidence>
<evidence type="ECO:0000256" key="7">
    <source>
        <dbReference type="ARBA" id="ARBA00022692"/>
    </source>
</evidence>
<dbReference type="AlphaFoldDB" id="A0A0B6ABA1"/>
<sequence>MFLALRELKHAKLRYLLIGVIMVLIVWLVLFVSGLAKGLSSDNASAVQEMKGNYFVLQKEADQRLTRSVLSTNKTEDIQQLSGKKNAEPLGVTMTAIINEGKQKKIDASFFAISTSGFLAPNVTEGKMITDDAKHEAVADSSLKEEGVKLGDMIKDTASGKSFRIVGFTKNQSFSHAPVIHINLKEWTTLESTGAFNAVVLNMNSQQAQDLHKKEADVNVISKDEALKGIPGYQEEQGSLLMMVAFLFIIGAFVLAVFFYVMTLQKMNQFGVLKAIGAKTSYLARTILSQVVVLTLCSLAISIGLTYGVAAILPDSMPFHLDVSLIAGCSALFVAVSVLSSLLSLYRVAKVDAVEAIGRAV</sequence>
<comment type="function">
    <text evidence="10">Part of the ABC transporter complex hrt involved in hemin import. Responsible for the translocation of the substrate across the membrane.</text>
</comment>
<evidence type="ECO:0000256" key="1">
    <source>
        <dbReference type="ARBA" id="ARBA00004651"/>
    </source>
</evidence>
<organism evidence="12 13">
    <name type="scientific">Priestia megaterium (strain ATCC 14581 / DSM 32 / CCUG 1817 / JCM 2506 / NBRC 15308 / NCIMB 9376 / NCTC 10342 / NRRL B-14308 / VKM B-512 / Ford 19)</name>
    <name type="common">Bacillus megaterium</name>
    <dbReference type="NCBI Taxonomy" id="1348623"/>
    <lineage>
        <taxon>Bacteria</taxon>
        <taxon>Bacillati</taxon>
        <taxon>Bacillota</taxon>
        <taxon>Bacilli</taxon>
        <taxon>Bacillales</taxon>
        <taxon>Bacillaceae</taxon>
        <taxon>Priestia</taxon>
    </lineage>
</organism>
<evidence type="ECO:0000256" key="5">
    <source>
        <dbReference type="ARBA" id="ARBA00022448"/>
    </source>
</evidence>
<dbReference type="GO" id="GO:0005886">
    <property type="term" value="C:plasma membrane"/>
    <property type="evidence" value="ECO:0007669"/>
    <property type="project" value="UniProtKB-SubCell"/>
</dbReference>
<dbReference type="Proteomes" id="UP000031829">
    <property type="component" value="Chromosome"/>
</dbReference>
<evidence type="ECO:0000256" key="3">
    <source>
        <dbReference type="ARBA" id="ARBA00011131"/>
    </source>
</evidence>
<dbReference type="InterPro" id="IPR051125">
    <property type="entry name" value="ABC-4/HrtB_transporter"/>
</dbReference>
<keyword evidence="6" id="KW-1003">Cell membrane</keyword>
<dbReference type="GeneID" id="93643706"/>
<protein>
    <recommendedName>
        <fullName evidence="4">Putative hemin transport system permease protein HrtB</fullName>
    </recommendedName>
</protein>
<feature type="domain" description="ABC3 transporter permease C-terminal" evidence="11">
    <location>
        <begin position="242"/>
        <end position="351"/>
    </location>
</feature>
<comment type="subunit">
    <text evidence="3">The complex is composed of two ATP-binding proteins (HrtA), two transmembrane proteins (HrtB) and a solute-binding protein.</text>
</comment>
<comment type="subcellular location">
    <subcellularLocation>
        <location evidence="1">Cell membrane</location>
        <topology evidence="1">Multi-pass membrane protein</topology>
    </subcellularLocation>
</comment>
<evidence type="ECO:0000256" key="8">
    <source>
        <dbReference type="ARBA" id="ARBA00022989"/>
    </source>
</evidence>
<dbReference type="InterPro" id="IPR003838">
    <property type="entry name" value="ABC3_permease_C"/>
</dbReference>